<evidence type="ECO:0000313" key="4">
    <source>
        <dbReference type="Proteomes" id="UP000316008"/>
    </source>
</evidence>
<feature type="chain" id="PRO_5021894490" description="BZIP transcription factor" evidence="2">
    <location>
        <begin position="22"/>
        <end position="378"/>
    </location>
</feature>
<keyword evidence="2" id="KW-0732">Signal</keyword>
<evidence type="ECO:0000313" key="3">
    <source>
        <dbReference type="EMBL" id="TSJ44824.1"/>
    </source>
</evidence>
<feature type="signal peptide" evidence="2">
    <location>
        <begin position="1"/>
        <end position="21"/>
    </location>
</feature>
<accession>A0A556MY23</accession>
<evidence type="ECO:0008006" key="5">
    <source>
        <dbReference type="Google" id="ProtNLM"/>
    </source>
</evidence>
<evidence type="ECO:0000256" key="2">
    <source>
        <dbReference type="SAM" id="SignalP"/>
    </source>
</evidence>
<proteinExistence type="predicted"/>
<evidence type="ECO:0000256" key="1">
    <source>
        <dbReference type="SAM" id="Coils"/>
    </source>
</evidence>
<keyword evidence="1" id="KW-0175">Coiled coil</keyword>
<reference evidence="3 4" key="1">
    <citation type="submission" date="2019-07" db="EMBL/GenBank/DDBJ databases">
        <authorList>
            <person name="Huq M.A."/>
        </authorList>
    </citation>
    <scope>NUCLEOTIDE SEQUENCE [LARGE SCALE GENOMIC DNA]</scope>
    <source>
        <strain evidence="3 4">MAH-3</strain>
    </source>
</reference>
<feature type="coiled-coil region" evidence="1">
    <location>
        <begin position="349"/>
        <end position="376"/>
    </location>
</feature>
<sequence>MKKITYLLSISALFISSQLFAQENTISENGNVGIGTGSTAPTARLTVAGTTRIDSTLTVNDSVVMASSARVGEDLKVEGNLYIPNIPTLTHLADESILVKDPFGLTQAISIQGMAGTIYSLSCDLAGVNPFWNNGPGKIYTECPGVRVGIGTANPEFTLDVRGDAKTTGHLWVNQSLSVGAQMGTFSKLNIVNSNRTAAIQVKTSGNTLPYQRLMYFEYDNPDTKIMEVHNTATNQTAMELRADGQMDLYNGVANIFHFGTNGMFSVSNNTQKTFVVEASGLTRARKIKVDADVWADYVFEPTYKLMPLSEVESFLKEHKHLPSIPSEKVMKEEGIDIAEMNVKMMEKIEELTLYLIEQNKELEKVKAELETLKQQKP</sequence>
<organism evidence="3 4">
    <name type="scientific">Fluviicola chungangensis</name>
    <dbReference type="NCBI Taxonomy" id="2597671"/>
    <lineage>
        <taxon>Bacteria</taxon>
        <taxon>Pseudomonadati</taxon>
        <taxon>Bacteroidota</taxon>
        <taxon>Flavobacteriia</taxon>
        <taxon>Flavobacteriales</taxon>
        <taxon>Crocinitomicaceae</taxon>
        <taxon>Fluviicola</taxon>
    </lineage>
</organism>
<dbReference type="EMBL" id="VLPL01000004">
    <property type="protein sequence ID" value="TSJ44824.1"/>
    <property type="molecule type" value="Genomic_DNA"/>
</dbReference>
<comment type="caution">
    <text evidence="3">The sequence shown here is derived from an EMBL/GenBank/DDBJ whole genome shotgun (WGS) entry which is preliminary data.</text>
</comment>
<dbReference type="OrthoDB" id="9808753at2"/>
<protein>
    <recommendedName>
        <fullName evidence="5">BZIP transcription factor</fullName>
    </recommendedName>
</protein>
<dbReference type="Proteomes" id="UP000316008">
    <property type="component" value="Unassembled WGS sequence"/>
</dbReference>
<dbReference type="AlphaFoldDB" id="A0A556MY23"/>
<dbReference type="RefSeq" id="WP_144332938.1">
    <property type="nucleotide sequence ID" value="NZ_VLPL01000004.1"/>
</dbReference>
<keyword evidence="4" id="KW-1185">Reference proteome</keyword>
<gene>
    <name evidence="3" type="ORF">FO442_09495</name>
</gene>
<name>A0A556MY23_9FLAO</name>